<dbReference type="InterPro" id="IPR011043">
    <property type="entry name" value="Gal_Oxase/kelch_b-propeller"/>
</dbReference>
<reference evidence="5 6" key="1">
    <citation type="submission" date="2022-01" db="EMBL/GenBank/DDBJ databases">
        <authorList>
            <person name="Xiong W."/>
            <person name="Schranz E."/>
        </authorList>
    </citation>
    <scope>NUCLEOTIDE SEQUENCE [LARGE SCALE GENOMIC DNA]</scope>
</reference>
<accession>A0AAU9M3Q5</accession>
<proteinExistence type="predicted"/>
<keyword evidence="1 2" id="KW-0732">Signal</keyword>
<keyword evidence="6" id="KW-1185">Reference proteome</keyword>
<dbReference type="CDD" id="cd02851">
    <property type="entry name" value="E_set_GO_C"/>
    <property type="match status" value="1"/>
</dbReference>
<dbReference type="SUPFAM" id="SSF50965">
    <property type="entry name" value="Galactose oxidase, central domain"/>
    <property type="match status" value="1"/>
</dbReference>
<organism evidence="5 6">
    <name type="scientific">Lactuca virosa</name>
    <dbReference type="NCBI Taxonomy" id="75947"/>
    <lineage>
        <taxon>Eukaryota</taxon>
        <taxon>Viridiplantae</taxon>
        <taxon>Streptophyta</taxon>
        <taxon>Embryophyta</taxon>
        <taxon>Tracheophyta</taxon>
        <taxon>Spermatophyta</taxon>
        <taxon>Magnoliopsida</taxon>
        <taxon>eudicotyledons</taxon>
        <taxon>Gunneridae</taxon>
        <taxon>Pentapetalae</taxon>
        <taxon>asterids</taxon>
        <taxon>campanulids</taxon>
        <taxon>Asterales</taxon>
        <taxon>Asteraceae</taxon>
        <taxon>Cichorioideae</taxon>
        <taxon>Cichorieae</taxon>
        <taxon>Lactucinae</taxon>
        <taxon>Lactuca</taxon>
    </lineage>
</organism>
<evidence type="ECO:0000256" key="2">
    <source>
        <dbReference type="SAM" id="SignalP"/>
    </source>
</evidence>
<dbReference type="Pfam" id="PF09118">
    <property type="entry name" value="GO-like_E_set"/>
    <property type="match status" value="1"/>
</dbReference>
<feature type="domain" description="Glyoxal oxidase N-terminal" evidence="3">
    <location>
        <begin position="83"/>
        <end position="484"/>
    </location>
</feature>
<dbReference type="Pfam" id="PF07250">
    <property type="entry name" value="Glyoxal_oxid_N"/>
    <property type="match status" value="1"/>
</dbReference>
<dbReference type="InterPro" id="IPR015202">
    <property type="entry name" value="GO-like_E_set"/>
</dbReference>
<evidence type="ECO:0008006" key="7">
    <source>
        <dbReference type="Google" id="ProtNLM"/>
    </source>
</evidence>
<evidence type="ECO:0000259" key="3">
    <source>
        <dbReference type="Pfam" id="PF07250"/>
    </source>
</evidence>
<dbReference type="InterPro" id="IPR013783">
    <property type="entry name" value="Ig-like_fold"/>
</dbReference>
<dbReference type="PANTHER" id="PTHR32208">
    <property type="entry name" value="SECRETED PROTEIN-RELATED"/>
    <property type="match status" value="1"/>
</dbReference>
<sequence length="596" mass="65648">MALQFKTYILIIPHLFTLTVFSAPDITDITAPAQGGAGGHIKGGAGVNPHVVDGGSDYAKPEIETHFLGKWVLETADVRVSAMQLQLMPNDQVIWYDATSLGPSARKLEPEGTCPINPDANNQPDCYAHAVAYDWKTKKSRTIVLSGEPWCSSGNLWPNGNMVATGGTFTGVKAVRMLPMNDLKANFIEKRNVLGDYRWYATNQILEDGSSLVVGGREAFSYEIVPPSLDFKPNKIDFPFLKQTCTPGKGPNKFIENNLYPFVFLLPDGNVFVFANDRAVTFKPLTGEILQEHPVCPGGSRNYPPSGSSAILPFKLSADNKHPLNVEVVICGGNKPDAFEVVDAKHVKEKVYVPALKDCHRIHPMKKDAKWEPEQDMPTPRIMGDLLHLPTGDLIMINGAKKGTSGWEDATDPNFTPLLYQPYKPMGSRFKELNPTKIARMYHSSSALLPDTNVLVAGSNPHQFYTVNAEFPTEWRVEKFSPPYLDPKLDNQRPVIDAKGTDKVLKYGKPFKIVASLPSKEPMVLGEIKVTMLYPPFTTHGFSQNQRMVVPTLTDVVGNVITALAPPSGKIAPPGYYILFVNRLGVPGNGIWVHIE</sequence>
<evidence type="ECO:0000256" key="1">
    <source>
        <dbReference type="ARBA" id="ARBA00022729"/>
    </source>
</evidence>
<dbReference type="Gene3D" id="2.60.40.10">
    <property type="entry name" value="Immunoglobulins"/>
    <property type="match status" value="1"/>
</dbReference>
<dbReference type="InterPro" id="IPR014756">
    <property type="entry name" value="Ig_E-set"/>
</dbReference>
<dbReference type="InterPro" id="IPR037293">
    <property type="entry name" value="Gal_Oxidase_central_sf"/>
</dbReference>
<protein>
    <recommendedName>
        <fullName evidence="7">Galactose oxidase</fullName>
    </recommendedName>
</protein>
<gene>
    <name evidence="5" type="ORF">LVIROSA_LOCUS7635</name>
</gene>
<name>A0AAU9M3Q5_9ASTR</name>
<evidence type="ECO:0000313" key="5">
    <source>
        <dbReference type="EMBL" id="CAH1420146.1"/>
    </source>
</evidence>
<comment type="caution">
    <text evidence="5">The sequence shown here is derived from an EMBL/GenBank/DDBJ whole genome shotgun (WGS) entry which is preliminary data.</text>
</comment>
<dbReference type="PANTHER" id="PTHR32208:SF75">
    <property type="entry name" value="GALACTOSE OXIDASE"/>
    <property type="match status" value="1"/>
</dbReference>
<evidence type="ECO:0000259" key="4">
    <source>
        <dbReference type="Pfam" id="PF09118"/>
    </source>
</evidence>
<dbReference type="AlphaFoldDB" id="A0AAU9M3Q5"/>
<dbReference type="InterPro" id="IPR009880">
    <property type="entry name" value="Glyoxal_oxidase_N"/>
</dbReference>
<evidence type="ECO:0000313" key="6">
    <source>
        <dbReference type="Proteomes" id="UP001157418"/>
    </source>
</evidence>
<dbReference type="EMBL" id="CAKMRJ010000844">
    <property type="protein sequence ID" value="CAH1420146.1"/>
    <property type="molecule type" value="Genomic_DNA"/>
</dbReference>
<feature type="chain" id="PRO_5043930746" description="Galactose oxidase" evidence="2">
    <location>
        <begin position="23"/>
        <end position="596"/>
    </location>
</feature>
<feature type="domain" description="Galactose oxidase-like Early set" evidence="4">
    <location>
        <begin position="493"/>
        <end position="595"/>
    </location>
</feature>
<dbReference type="Gene3D" id="2.130.10.80">
    <property type="entry name" value="Galactose oxidase/kelch, beta-propeller"/>
    <property type="match status" value="1"/>
</dbReference>
<dbReference type="SUPFAM" id="SSF81296">
    <property type="entry name" value="E set domains"/>
    <property type="match status" value="1"/>
</dbReference>
<dbReference type="Proteomes" id="UP001157418">
    <property type="component" value="Unassembled WGS sequence"/>
</dbReference>
<feature type="signal peptide" evidence="2">
    <location>
        <begin position="1"/>
        <end position="22"/>
    </location>
</feature>